<dbReference type="EMBL" id="CP094534">
    <property type="protein sequence ID" value="UOE35164.1"/>
    <property type="molecule type" value="Genomic_DNA"/>
</dbReference>
<evidence type="ECO:0000313" key="2">
    <source>
        <dbReference type="EMBL" id="UOE35164.1"/>
    </source>
</evidence>
<evidence type="ECO:0008006" key="4">
    <source>
        <dbReference type="Google" id="ProtNLM"/>
    </source>
</evidence>
<sequence length="249" mass="27982">MKINRAAGLALLCIPLCAHLAAGQTAPPNAALASALGAAQQQYTTSFALSSQLYNGPEYIDYARRYHAQTGHQFFDQPTRQPGAVFYNGHYFPGLLLTYDVVRDQIVLSPPRSPLSLRLINENVRSFSVNNHRFVRLVADSANSHVIQTGYYEVLLDSTVQVLARRSKRLQEQIVQRNIDVEFLPQDQLFINKAGTYYAIGRKTALLRVFADRAKEVQDYAKAQKLSFKKARLEASTVELARYYSGLPR</sequence>
<keyword evidence="1" id="KW-0732">Signal</keyword>
<feature type="chain" id="PRO_5046249901" description="DUF4138 domain-containing protein" evidence="1">
    <location>
        <begin position="21"/>
        <end position="249"/>
    </location>
</feature>
<evidence type="ECO:0000313" key="3">
    <source>
        <dbReference type="Proteomes" id="UP000831390"/>
    </source>
</evidence>
<keyword evidence="3" id="KW-1185">Reference proteome</keyword>
<proteinExistence type="predicted"/>
<name>A0ABY4B7K6_9BACT</name>
<dbReference type="Proteomes" id="UP000831390">
    <property type="component" value="Chromosome"/>
</dbReference>
<feature type="signal peptide" evidence="1">
    <location>
        <begin position="1"/>
        <end position="20"/>
    </location>
</feature>
<organism evidence="2 3">
    <name type="scientific">Hymenobacter monticola</name>
    <dbReference type="NCBI Taxonomy" id="1705399"/>
    <lineage>
        <taxon>Bacteria</taxon>
        <taxon>Pseudomonadati</taxon>
        <taxon>Bacteroidota</taxon>
        <taxon>Cytophagia</taxon>
        <taxon>Cytophagales</taxon>
        <taxon>Hymenobacteraceae</taxon>
        <taxon>Hymenobacter</taxon>
    </lineage>
</organism>
<gene>
    <name evidence="2" type="ORF">MTP16_05810</name>
</gene>
<reference evidence="2 3" key="1">
    <citation type="submission" date="2022-03" db="EMBL/GenBank/DDBJ databases">
        <title>Hymenobactersp. isolated from the air.</title>
        <authorList>
            <person name="Won M."/>
            <person name="Kwon S.-W."/>
        </authorList>
    </citation>
    <scope>NUCLEOTIDE SEQUENCE [LARGE SCALE GENOMIC DNA]</scope>
    <source>
        <strain evidence="2 3">KACC 22596</strain>
    </source>
</reference>
<dbReference type="RefSeq" id="WP_243516711.1">
    <property type="nucleotide sequence ID" value="NZ_CP094534.1"/>
</dbReference>
<evidence type="ECO:0000256" key="1">
    <source>
        <dbReference type="SAM" id="SignalP"/>
    </source>
</evidence>
<protein>
    <recommendedName>
        <fullName evidence="4">DUF4138 domain-containing protein</fullName>
    </recommendedName>
</protein>
<accession>A0ABY4B7K6</accession>